<dbReference type="PANTHER" id="PTHR11851:SF49">
    <property type="entry name" value="MITOCHONDRIAL-PROCESSING PEPTIDASE SUBUNIT ALPHA"/>
    <property type="match status" value="1"/>
</dbReference>
<comment type="caution">
    <text evidence="5">The sequence shown here is derived from an EMBL/GenBank/DDBJ whole genome shotgun (WGS) entry which is preliminary data.</text>
</comment>
<evidence type="ECO:0000256" key="1">
    <source>
        <dbReference type="ARBA" id="ARBA00007261"/>
    </source>
</evidence>
<name>A0A545UK85_9GAMM</name>
<evidence type="ECO:0000259" key="3">
    <source>
        <dbReference type="Pfam" id="PF00675"/>
    </source>
</evidence>
<sequence>MLVSLLAACDQGAQQQESQPESQPEQQKVEQSTKVAGVTLVETVKAQPGKTVIPYEKYVLDNGLTLILHKDNSDPLVHVDVTYHVGSGREELGKSGFAHFFEHMMFQGSENVADEQHFKLVTEAGGTMNGTTNTDRTNYFQTVPANQLEKMLWLEADRMGFLVDAVTQEKFEVQRETVKNERGQRVDNRPYGRLSERVSEALYPAGHPYSWPVIGYMEDLNRVNVNDLKAFFLRWYGPNNATITIGGDFDVNNTLKLVTKYFGSIPKGPEVSMPEKTAVTLDSDRYISMEDNVHLPLLYMSFPTVSVRHADEAPLDLLSTILGGGKTSLLYKNLVKNQIAVQAAVTHPCAELACTFNMYALPHPASGKSLADIEKIIRDTLKEFEKRGVEDDDLLKAKAQMESAFVFGLQSVSGKVSQLAANQTFTGNPNYIEEDIARYANVTKEDVLRVYKQYIQGKHAVIMSVVPNGKPEMIAAKNNFNAPERKLAEASQTSEDELQLRKAKDDFDRSKIPVAGANKPVDVPQMWQDELANGIKILGAQSIETPTTSVLLKVSAGHYYETPEKAGLSSILSSMLNESTKQRSAEEMTKELEKLGSYVNISSHDHYLTINVNALTKNFDATMVLVKEKLLQPAFEQSDFDRVRNIAIQGVKNSKKNAGYLASTAYRQLLHADNIGALPGGGTEASLANLTLQDVKSFYEKHFKPSGGQLIVVSDLGQGAVKKGISMLSDWQGKGPKLALELPQPKSETGVIYLVHKDNSAQSAIRIGKRSLTRDITGEFYKSYLMNFPLGGAFNSRINLNLREDKGYTYGARSYFSGDRLSGSYTASAEVRADATDKSIVEFINEIKNYAEKGITAEELAFMRNAINQKDALKYETPGAKLGFLAQILEYDLTPAFVKQRADIVDSITAEEINALAKKHLKLEEMIMVVVGNSKVLKPQLEALGYKVINYEI</sequence>
<evidence type="ECO:0000256" key="2">
    <source>
        <dbReference type="SAM" id="MobiDB-lite"/>
    </source>
</evidence>
<organism evidence="5 6">
    <name type="scientific">Aliikangiella coralliicola</name>
    <dbReference type="NCBI Taxonomy" id="2592383"/>
    <lineage>
        <taxon>Bacteria</taxon>
        <taxon>Pseudomonadati</taxon>
        <taxon>Pseudomonadota</taxon>
        <taxon>Gammaproteobacteria</taxon>
        <taxon>Oceanospirillales</taxon>
        <taxon>Pleioneaceae</taxon>
        <taxon>Aliikangiella</taxon>
    </lineage>
</organism>
<dbReference type="Pfam" id="PF05193">
    <property type="entry name" value="Peptidase_M16_C"/>
    <property type="match status" value="2"/>
</dbReference>
<feature type="compositionally biased region" description="Low complexity" evidence="2">
    <location>
        <begin position="14"/>
        <end position="26"/>
    </location>
</feature>
<evidence type="ECO:0000259" key="4">
    <source>
        <dbReference type="Pfam" id="PF05193"/>
    </source>
</evidence>
<feature type="domain" description="Peptidase M16 C-terminal" evidence="4">
    <location>
        <begin position="689"/>
        <end position="866"/>
    </location>
</feature>
<dbReference type="InterPro" id="IPR011765">
    <property type="entry name" value="Pept_M16_N"/>
</dbReference>
<dbReference type="AlphaFoldDB" id="A0A545UK85"/>
<feature type="region of interest" description="Disordered" evidence="2">
    <location>
        <begin position="12"/>
        <end position="31"/>
    </location>
</feature>
<feature type="domain" description="Peptidase M16 C-terminal" evidence="4">
    <location>
        <begin position="223"/>
        <end position="401"/>
    </location>
</feature>
<dbReference type="Gene3D" id="3.30.830.10">
    <property type="entry name" value="Metalloenzyme, LuxS/M16 peptidase-like"/>
    <property type="match status" value="4"/>
</dbReference>
<dbReference type="Pfam" id="PF00675">
    <property type="entry name" value="Peptidase_M16"/>
    <property type="match status" value="2"/>
</dbReference>
<reference evidence="5 6" key="1">
    <citation type="submission" date="2019-07" db="EMBL/GenBank/DDBJ databases">
        <title>Draft genome for Aliikangiella sp. M105.</title>
        <authorList>
            <person name="Wang G."/>
        </authorList>
    </citation>
    <scope>NUCLEOTIDE SEQUENCE [LARGE SCALE GENOMIC DNA]</scope>
    <source>
        <strain evidence="5 6">M105</strain>
    </source>
</reference>
<comment type="similarity">
    <text evidence="1">Belongs to the peptidase M16 family.</text>
</comment>
<protein>
    <submittedName>
        <fullName evidence="5">Insulinase family protein</fullName>
    </submittedName>
</protein>
<dbReference type="InterPro" id="IPR050361">
    <property type="entry name" value="MPP/UQCRC_Complex"/>
</dbReference>
<dbReference type="InterPro" id="IPR007863">
    <property type="entry name" value="Peptidase_M16_C"/>
</dbReference>
<accession>A0A545UK85</accession>
<evidence type="ECO:0000313" key="6">
    <source>
        <dbReference type="Proteomes" id="UP000315439"/>
    </source>
</evidence>
<dbReference type="PANTHER" id="PTHR11851">
    <property type="entry name" value="METALLOPROTEASE"/>
    <property type="match status" value="1"/>
</dbReference>
<feature type="domain" description="Peptidase M16 N-terminal" evidence="3">
    <location>
        <begin position="542"/>
        <end position="667"/>
    </location>
</feature>
<dbReference type="InterPro" id="IPR011249">
    <property type="entry name" value="Metalloenz_LuxS/M16"/>
</dbReference>
<dbReference type="OrthoDB" id="9811314at2"/>
<dbReference type="SUPFAM" id="SSF63411">
    <property type="entry name" value="LuxS/MPP-like metallohydrolase"/>
    <property type="match status" value="4"/>
</dbReference>
<gene>
    <name evidence="5" type="ORF">FLL46_02245</name>
</gene>
<dbReference type="EMBL" id="VIKS01000001">
    <property type="protein sequence ID" value="TQV89880.1"/>
    <property type="molecule type" value="Genomic_DNA"/>
</dbReference>
<dbReference type="GO" id="GO:0046872">
    <property type="term" value="F:metal ion binding"/>
    <property type="evidence" value="ECO:0007669"/>
    <property type="project" value="InterPro"/>
</dbReference>
<keyword evidence="6" id="KW-1185">Reference proteome</keyword>
<proteinExistence type="inferred from homology"/>
<evidence type="ECO:0000313" key="5">
    <source>
        <dbReference type="EMBL" id="TQV89880.1"/>
    </source>
</evidence>
<dbReference type="Proteomes" id="UP000315439">
    <property type="component" value="Unassembled WGS sequence"/>
</dbReference>
<feature type="domain" description="Peptidase M16 N-terminal" evidence="3">
    <location>
        <begin position="68"/>
        <end position="203"/>
    </location>
</feature>